<dbReference type="EMBL" id="MU858171">
    <property type="protein sequence ID" value="KAK4210590.1"/>
    <property type="molecule type" value="Genomic_DNA"/>
</dbReference>
<dbReference type="Proteomes" id="UP001301769">
    <property type="component" value="Unassembled WGS sequence"/>
</dbReference>
<feature type="compositionally biased region" description="Pro residues" evidence="1">
    <location>
        <begin position="36"/>
        <end position="52"/>
    </location>
</feature>
<feature type="compositionally biased region" description="Pro residues" evidence="1">
    <location>
        <begin position="157"/>
        <end position="166"/>
    </location>
</feature>
<comment type="caution">
    <text evidence="2">The sequence shown here is derived from an EMBL/GenBank/DDBJ whole genome shotgun (WGS) entry which is preliminary data.</text>
</comment>
<feature type="compositionally biased region" description="Polar residues" evidence="1">
    <location>
        <begin position="494"/>
        <end position="511"/>
    </location>
</feature>
<feature type="region of interest" description="Disordered" evidence="1">
    <location>
        <begin position="214"/>
        <end position="397"/>
    </location>
</feature>
<feature type="compositionally biased region" description="Polar residues" evidence="1">
    <location>
        <begin position="672"/>
        <end position="696"/>
    </location>
</feature>
<proteinExistence type="predicted"/>
<protein>
    <recommendedName>
        <fullName evidence="4">Integral membrane protein</fullName>
    </recommendedName>
</protein>
<feature type="compositionally biased region" description="Polar residues" evidence="1">
    <location>
        <begin position="118"/>
        <end position="139"/>
    </location>
</feature>
<name>A0AAN6Y3G7_9PEZI</name>
<feature type="region of interest" description="Disordered" evidence="1">
    <location>
        <begin position="429"/>
        <end position="638"/>
    </location>
</feature>
<feature type="compositionally biased region" description="Low complexity" evidence="1">
    <location>
        <begin position="1"/>
        <end position="35"/>
    </location>
</feature>
<sequence length="1366" mass="147044">MENGNNHPPYGHHNVGGSYYPQQQPLYPPQGTYPMPSSPPPGYPSQQPPPSGHSPQGYFTNTIQPPPPAGGYGQPGMPPAQPASYTSPYQQPGSQYQWQPSQSQNQHGGQASYGGYLPQSTGSFEPSAPQYAQQLSPPQTLGYPPPSPSASNGYNPQNPPPLPPRSPAAQMSFAPPPVTAISSKNTGTLGRLGARVAGTVQSKVKDYLAAKQDNIQSASLGPKPSGTTAAFMPSYGHAQPSQPWQARPNVGASTYLVSAVPPVSHVPPPSGEYQTGPSPHSYHIDQATSSTTSPNGHPSKEPPSNVSMCAATSPSMIHATAPQAPAPRPLTATPSPSPQDFSTSPSHSDPKPSTVPTSGPTELSVAQPTLTTALPRPDQPDQVIEQDSQTVHTPSNPSMTWGWNMTFNPASQPLGQFVPQLNLTPMFTAPDGHQAVSDPVAQTTAPATSTEVLDSPGPSRQPPPSDAGTSQQRVLAELSADQAPHIPEKVPFQAVSQSLGPSSDQTGQTGPKSAGFQPYRPTKGSDGKSSPAKPASHMALRPLNTYEKTVNPNGKPKPKPKEFSPYRAPKTLSEENRDHSQNSGLGGQSAAPSTTSEIYTTSSPSTAQSRTQPSFPLVSHSPSSQDTRVPTNASPTSVTALGDLITNHIQNLAISSAQTGSPRGSVPPRKPSCSNSSAATHNTGPGTHRSSSNAGGESLQSIYHDEYCPYPMLTTPMLAHGRSTASPDSSKPQPARFCYGAEPAHYPRSYYRHPQALSFPICTWCFNTYIAHTSQASAFPESLVVRAASVVCGFNVPRITKLLWPAAVKSGHLTDLVQFMEKRYPTLPTASADPDNAKTAASSDAELTLIKPCKRRGQHVYSHEGYKWYTASTPSPSAQDLMVCEACYEDLVLATPAFAPKFTGPLPHPETEILACMVSAHPYLERALLRYGGTTADWEGFIRAANMRLELTQNEATTSCNGLQRRVASCRWWTLKGYENIIPSLPSEAVEFSLFCRTQASKHVVLCESCYLDAVVGTRFEQIFGMVAEPPLEYMPAWDDERYNLQLWCTYSSGQNHAIAEAFMAANMRKLSPQSLYTMLEEIASKPRCGQVPSGMQDGSFYKFPGAEGVDFGICEGHYASTIKGFGLDQFFGDSPVQVPGQAFCAFHPAVVRADQWINKMNEAIDTGDFSIYQENVCKFAGIPICPRRDAVENRRWYGWSDCAICPDCFEQFASGTKLAGDMPWKNEFAEYLVICSMYSPRQREMYNRACESGDVEGLLAACQERTKIWNRTVPRMTVLAAQKSIANGQAMLAAQLAHSHATSNAISFGDDGTRWTTSSGNTYQSYNGVLAEKYRNEAAALDARVRGLDPTSESIHLAVLWESVE</sequence>
<feature type="region of interest" description="Disordered" evidence="1">
    <location>
        <begin position="656"/>
        <end position="696"/>
    </location>
</feature>
<feature type="compositionally biased region" description="Polar residues" evidence="1">
    <location>
        <begin position="354"/>
        <end position="372"/>
    </location>
</feature>
<evidence type="ECO:0000313" key="3">
    <source>
        <dbReference type="Proteomes" id="UP001301769"/>
    </source>
</evidence>
<feature type="region of interest" description="Disordered" evidence="1">
    <location>
        <begin position="1"/>
        <end position="187"/>
    </location>
</feature>
<gene>
    <name evidence="2" type="ORF">QBC37DRAFT_390392</name>
</gene>
<feature type="compositionally biased region" description="Low complexity" evidence="1">
    <location>
        <begin position="82"/>
        <end position="106"/>
    </location>
</feature>
<feature type="compositionally biased region" description="Polar residues" evidence="1">
    <location>
        <begin position="286"/>
        <end position="315"/>
    </location>
</feature>
<keyword evidence="3" id="KW-1185">Reference proteome</keyword>
<evidence type="ECO:0008006" key="4">
    <source>
        <dbReference type="Google" id="ProtNLM"/>
    </source>
</evidence>
<evidence type="ECO:0000313" key="2">
    <source>
        <dbReference type="EMBL" id="KAK4210590.1"/>
    </source>
</evidence>
<reference evidence="2" key="1">
    <citation type="journal article" date="2023" name="Mol. Phylogenet. Evol.">
        <title>Genome-scale phylogeny and comparative genomics of the fungal order Sordariales.</title>
        <authorList>
            <person name="Hensen N."/>
            <person name="Bonometti L."/>
            <person name="Westerberg I."/>
            <person name="Brannstrom I.O."/>
            <person name="Guillou S."/>
            <person name="Cros-Aarteil S."/>
            <person name="Calhoun S."/>
            <person name="Haridas S."/>
            <person name="Kuo A."/>
            <person name="Mondo S."/>
            <person name="Pangilinan J."/>
            <person name="Riley R."/>
            <person name="LaButti K."/>
            <person name="Andreopoulos B."/>
            <person name="Lipzen A."/>
            <person name="Chen C."/>
            <person name="Yan M."/>
            <person name="Daum C."/>
            <person name="Ng V."/>
            <person name="Clum A."/>
            <person name="Steindorff A."/>
            <person name="Ohm R.A."/>
            <person name="Martin F."/>
            <person name="Silar P."/>
            <person name="Natvig D.O."/>
            <person name="Lalanne C."/>
            <person name="Gautier V."/>
            <person name="Ament-Velasquez S.L."/>
            <person name="Kruys A."/>
            <person name="Hutchinson M.I."/>
            <person name="Powell A.J."/>
            <person name="Barry K."/>
            <person name="Miller A.N."/>
            <person name="Grigoriev I.V."/>
            <person name="Debuchy R."/>
            <person name="Gladieux P."/>
            <person name="Hiltunen Thoren M."/>
            <person name="Johannesson H."/>
        </authorList>
    </citation>
    <scope>NUCLEOTIDE SEQUENCE</scope>
    <source>
        <strain evidence="2">PSN293</strain>
    </source>
</reference>
<feature type="compositionally biased region" description="Polar residues" evidence="1">
    <location>
        <begin position="332"/>
        <end position="347"/>
    </location>
</feature>
<evidence type="ECO:0000256" key="1">
    <source>
        <dbReference type="SAM" id="MobiDB-lite"/>
    </source>
</evidence>
<reference evidence="2" key="2">
    <citation type="submission" date="2023-05" db="EMBL/GenBank/DDBJ databases">
        <authorList>
            <consortium name="Lawrence Berkeley National Laboratory"/>
            <person name="Steindorff A."/>
            <person name="Hensen N."/>
            <person name="Bonometti L."/>
            <person name="Westerberg I."/>
            <person name="Brannstrom I.O."/>
            <person name="Guillou S."/>
            <person name="Cros-Aarteil S."/>
            <person name="Calhoun S."/>
            <person name="Haridas S."/>
            <person name="Kuo A."/>
            <person name="Mondo S."/>
            <person name="Pangilinan J."/>
            <person name="Riley R."/>
            <person name="Labutti K."/>
            <person name="Andreopoulos B."/>
            <person name="Lipzen A."/>
            <person name="Chen C."/>
            <person name="Yanf M."/>
            <person name="Daum C."/>
            <person name="Ng V."/>
            <person name="Clum A."/>
            <person name="Ohm R."/>
            <person name="Martin F."/>
            <person name="Silar P."/>
            <person name="Natvig D."/>
            <person name="Lalanne C."/>
            <person name="Gautier V."/>
            <person name="Ament-Velasquez S.L."/>
            <person name="Kruys A."/>
            <person name="Hutchinson M.I."/>
            <person name="Powell A.J."/>
            <person name="Barry K."/>
            <person name="Miller A.N."/>
            <person name="Grigoriev I.V."/>
            <person name="Debuchy R."/>
            <person name="Gladieux P."/>
            <person name="Thoren M.H."/>
            <person name="Johannesson H."/>
        </authorList>
    </citation>
    <scope>NUCLEOTIDE SEQUENCE</scope>
    <source>
        <strain evidence="2">PSN293</strain>
    </source>
</reference>
<feature type="compositionally biased region" description="Polar residues" evidence="1">
    <location>
        <begin position="440"/>
        <end position="452"/>
    </location>
</feature>
<organism evidence="2 3">
    <name type="scientific">Rhypophila decipiens</name>
    <dbReference type="NCBI Taxonomy" id="261697"/>
    <lineage>
        <taxon>Eukaryota</taxon>
        <taxon>Fungi</taxon>
        <taxon>Dikarya</taxon>
        <taxon>Ascomycota</taxon>
        <taxon>Pezizomycotina</taxon>
        <taxon>Sordariomycetes</taxon>
        <taxon>Sordariomycetidae</taxon>
        <taxon>Sordariales</taxon>
        <taxon>Naviculisporaceae</taxon>
        <taxon>Rhypophila</taxon>
    </lineage>
</organism>
<feature type="compositionally biased region" description="Polar residues" evidence="1">
    <location>
        <begin position="385"/>
        <end position="397"/>
    </location>
</feature>
<feature type="compositionally biased region" description="Polar residues" evidence="1">
    <location>
        <begin position="590"/>
        <end position="638"/>
    </location>
</feature>
<accession>A0AAN6Y3G7</accession>